<keyword evidence="5 13" id="KW-0812">Transmembrane</keyword>
<dbReference type="Pfam" id="PF05197">
    <property type="entry name" value="TRIC"/>
    <property type="match status" value="1"/>
</dbReference>
<evidence type="ECO:0000256" key="7">
    <source>
        <dbReference type="ARBA" id="ARBA00022958"/>
    </source>
</evidence>
<dbReference type="AlphaFoldDB" id="A0AAD2JGI3"/>
<evidence type="ECO:0000256" key="13">
    <source>
        <dbReference type="SAM" id="Phobius"/>
    </source>
</evidence>
<dbReference type="GO" id="GO:0042802">
    <property type="term" value="F:identical protein binding"/>
    <property type="evidence" value="ECO:0007669"/>
    <property type="project" value="InterPro"/>
</dbReference>
<evidence type="ECO:0000256" key="1">
    <source>
        <dbReference type="ARBA" id="ARBA00004127"/>
    </source>
</evidence>
<feature type="transmembrane region" description="Helical" evidence="13">
    <location>
        <begin position="44"/>
        <end position="64"/>
    </location>
</feature>
<dbReference type="GO" id="GO:0016020">
    <property type="term" value="C:membrane"/>
    <property type="evidence" value="ECO:0007669"/>
    <property type="project" value="InterPro"/>
</dbReference>
<keyword evidence="4" id="KW-0633">Potassium transport</keyword>
<evidence type="ECO:0000256" key="4">
    <source>
        <dbReference type="ARBA" id="ARBA00022538"/>
    </source>
</evidence>
<keyword evidence="15" id="KW-1185">Reference proteome</keyword>
<keyword evidence="3" id="KW-0813">Transport</keyword>
<reference evidence="14" key="1">
    <citation type="submission" date="2023-08" db="EMBL/GenBank/DDBJ databases">
        <authorList>
            <person name="Audoor S."/>
            <person name="Bilcke G."/>
        </authorList>
    </citation>
    <scope>NUCLEOTIDE SEQUENCE</scope>
</reference>
<feature type="region of interest" description="Disordered" evidence="12">
    <location>
        <begin position="407"/>
        <end position="429"/>
    </location>
</feature>
<sequence>MPFGKLFKGRSSSASHFSDNYRTAIQEDLPSKWIFHGVELNNDITGAPVEELVLLALIIFFLLFKNKILGRERGNNYAVWATVLAISYPLMNVIWIPLLSTILYTRTSYPYMIVISHCIVASCAYRNELEQRSLRYQFRKKPRDDTNGESMQKVKPRVHPISSFTWTFLCYGFGGSIVSDWLLGLPITALGHPRILACHTICYMLVWYCPYDWCYQEYMDPTSFWRYFLNLWEAVDGITTPPGRIGRASRELKNQVTAPLMGGMLAGVGGSWIRYGERSMIQGLKPEDPISGPSISAMEVGFWNTFLHSVLWWYFAVFSCNMGWYENIGNELREHHCASYSGTDNLRFGLVMTAIIWTTLKHTGLVSSSMKHPFVWFGQDAIAPTWNKLTQLLSLGPQYDAAMTTLDDHEDPSEQESGGNDVFKALKKE</sequence>
<evidence type="ECO:0000256" key="2">
    <source>
        <dbReference type="ARBA" id="ARBA00005766"/>
    </source>
</evidence>
<keyword evidence="10 13" id="KW-0472">Membrane</keyword>
<evidence type="ECO:0000256" key="12">
    <source>
        <dbReference type="SAM" id="MobiDB-lite"/>
    </source>
</evidence>
<comment type="subcellular location">
    <subcellularLocation>
        <location evidence="1">Endomembrane system</location>
        <topology evidence="1">Multi-pass membrane protein</topology>
    </subcellularLocation>
</comment>
<dbReference type="EMBL" id="CAKOGP040001736">
    <property type="protein sequence ID" value="CAJ1947813.1"/>
    <property type="molecule type" value="Genomic_DNA"/>
</dbReference>
<dbReference type="GO" id="GO:0012505">
    <property type="term" value="C:endomembrane system"/>
    <property type="evidence" value="ECO:0007669"/>
    <property type="project" value="UniProtKB-SubCell"/>
</dbReference>
<name>A0AAD2JGI3_9STRA</name>
<comment type="similarity">
    <text evidence="2">Belongs to the TMEM38 family.</text>
</comment>
<evidence type="ECO:0000256" key="8">
    <source>
        <dbReference type="ARBA" id="ARBA00022989"/>
    </source>
</evidence>
<organism evidence="14 15">
    <name type="scientific">Cylindrotheca closterium</name>
    <dbReference type="NCBI Taxonomy" id="2856"/>
    <lineage>
        <taxon>Eukaryota</taxon>
        <taxon>Sar</taxon>
        <taxon>Stramenopiles</taxon>
        <taxon>Ochrophyta</taxon>
        <taxon>Bacillariophyta</taxon>
        <taxon>Bacillariophyceae</taxon>
        <taxon>Bacillariophycidae</taxon>
        <taxon>Bacillariales</taxon>
        <taxon>Bacillariaceae</taxon>
        <taxon>Cylindrotheca</taxon>
    </lineage>
</organism>
<evidence type="ECO:0000256" key="11">
    <source>
        <dbReference type="ARBA" id="ARBA00023303"/>
    </source>
</evidence>
<dbReference type="InterPro" id="IPR007866">
    <property type="entry name" value="TRIC_channel"/>
</dbReference>
<protein>
    <submittedName>
        <fullName evidence="14">Uncharacterized protein</fullName>
    </submittedName>
</protein>
<keyword evidence="8 13" id="KW-1133">Transmembrane helix</keyword>
<dbReference type="GO" id="GO:0005267">
    <property type="term" value="F:potassium channel activity"/>
    <property type="evidence" value="ECO:0007669"/>
    <property type="project" value="UniProtKB-KW"/>
</dbReference>
<keyword evidence="7" id="KW-0630">Potassium</keyword>
<evidence type="ECO:0000313" key="15">
    <source>
        <dbReference type="Proteomes" id="UP001295423"/>
    </source>
</evidence>
<evidence type="ECO:0000256" key="3">
    <source>
        <dbReference type="ARBA" id="ARBA00022448"/>
    </source>
</evidence>
<feature type="transmembrane region" description="Helical" evidence="13">
    <location>
        <begin position="76"/>
        <end position="96"/>
    </location>
</feature>
<keyword evidence="9" id="KW-0406">Ion transport</keyword>
<evidence type="ECO:0000256" key="5">
    <source>
        <dbReference type="ARBA" id="ARBA00022692"/>
    </source>
</evidence>
<evidence type="ECO:0000256" key="6">
    <source>
        <dbReference type="ARBA" id="ARBA00022826"/>
    </source>
</evidence>
<keyword evidence="11" id="KW-0407">Ion channel</keyword>
<gene>
    <name evidence="14" type="ORF">CYCCA115_LOCUS11321</name>
</gene>
<dbReference type="Proteomes" id="UP001295423">
    <property type="component" value="Unassembled WGS sequence"/>
</dbReference>
<proteinExistence type="inferred from homology"/>
<evidence type="ECO:0000313" key="14">
    <source>
        <dbReference type="EMBL" id="CAJ1947813.1"/>
    </source>
</evidence>
<keyword evidence="6" id="KW-0631">Potassium channel</keyword>
<evidence type="ECO:0000256" key="9">
    <source>
        <dbReference type="ARBA" id="ARBA00023065"/>
    </source>
</evidence>
<comment type="caution">
    <text evidence="14">The sequence shown here is derived from an EMBL/GenBank/DDBJ whole genome shotgun (WGS) entry which is preliminary data.</text>
</comment>
<evidence type="ECO:0000256" key="10">
    <source>
        <dbReference type="ARBA" id="ARBA00023136"/>
    </source>
</evidence>
<accession>A0AAD2JGI3</accession>